<evidence type="ECO:0000256" key="1">
    <source>
        <dbReference type="ARBA" id="ARBA00004613"/>
    </source>
</evidence>
<dbReference type="Proteomes" id="UP000824782">
    <property type="component" value="Unassembled WGS sequence"/>
</dbReference>
<comment type="similarity">
    <text evidence="2">Belongs to the dermatopontin family.</text>
</comment>
<dbReference type="AlphaFoldDB" id="A0AAV6Z991"/>
<keyword evidence="4" id="KW-1015">Disulfide bond</keyword>
<evidence type="ECO:0000313" key="6">
    <source>
        <dbReference type="Proteomes" id="UP000824782"/>
    </source>
</evidence>
<dbReference type="GO" id="GO:0005615">
    <property type="term" value="C:extracellular space"/>
    <property type="evidence" value="ECO:0007669"/>
    <property type="project" value="TreeGrafter"/>
</dbReference>
<keyword evidence="6" id="KW-1185">Reference proteome</keyword>
<dbReference type="EMBL" id="WNYA01002025">
    <property type="protein sequence ID" value="KAG8544750.1"/>
    <property type="molecule type" value="Genomic_DNA"/>
</dbReference>
<comment type="caution">
    <text evidence="5">The sequence shown here is derived from an EMBL/GenBank/DDBJ whole genome shotgun (WGS) entry which is preliminary data.</text>
</comment>
<gene>
    <name evidence="5" type="ORF">GDO81_021971</name>
</gene>
<proteinExistence type="inferred from homology"/>
<evidence type="ECO:0000256" key="4">
    <source>
        <dbReference type="ARBA" id="ARBA00023157"/>
    </source>
</evidence>
<organism evidence="5 6">
    <name type="scientific">Engystomops pustulosus</name>
    <name type="common">Tungara frog</name>
    <name type="synonym">Physalaemus pustulosus</name>
    <dbReference type="NCBI Taxonomy" id="76066"/>
    <lineage>
        <taxon>Eukaryota</taxon>
        <taxon>Metazoa</taxon>
        <taxon>Chordata</taxon>
        <taxon>Craniata</taxon>
        <taxon>Vertebrata</taxon>
        <taxon>Euteleostomi</taxon>
        <taxon>Amphibia</taxon>
        <taxon>Batrachia</taxon>
        <taxon>Anura</taxon>
        <taxon>Neobatrachia</taxon>
        <taxon>Hyloidea</taxon>
        <taxon>Leptodactylidae</taxon>
        <taxon>Leiuperinae</taxon>
        <taxon>Engystomops</taxon>
    </lineage>
</organism>
<comment type="subcellular location">
    <subcellularLocation>
        <location evidence="1">Secreted</location>
    </subcellularLocation>
</comment>
<dbReference type="PANTHER" id="PTHR15040:SF3">
    <property type="entry name" value="SI:DKEY-14D8.6-RELATED"/>
    <property type="match status" value="1"/>
</dbReference>
<evidence type="ECO:0000256" key="3">
    <source>
        <dbReference type="ARBA" id="ARBA00022525"/>
    </source>
</evidence>
<evidence type="ECO:0000313" key="5">
    <source>
        <dbReference type="EMBL" id="KAG8544750.1"/>
    </source>
</evidence>
<dbReference type="GO" id="GO:0031012">
    <property type="term" value="C:extracellular matrix"/>
    <property type="evidence" value="ECO:0007669"/>
    <property type="project" value="TreeGrafter"/>
</dbReference>
<sequence length="186" mass="22072">QRRRQNQRLEGLFTPSTDLALLHRHEAGITSFLMCRAPYLWARVARWVNNYDKPFTFRCPSHHSIGTVTSNHDNKHEDRVWDFNCKNTFSKAATCSWSGDVNHFDKQFQYLCPNGAVISGMGSYHDNKKEDRRWKYLCCFGEKKVQKNCKWTNYVNDFDKYLKWNVPSDRFLVGVDSYHDNKKEYV</sequence>
<reference evidence="5" key="1">
    <citation type="thesis" date="2020" institute="ProQuest LLC" country="789 East Eisenhower Parkway, Ann Arbor, MI, USA">
        <title>Comparative Genomics and Chromosome Evolution.</title>
        <authorList>
            <person name="Mudd A.B."/>
        </authorList>
    </citation>
    <scope>NUCLEOTIDE SEQUENCE</scope>
    <source>
        <strain evidence="5">237g6f4</strain>
        <tissue evidence="5">Blood</tissue>
    </source>
</reference>
<evidence type="ECO:0000256" key="2">
    <source>
        <dbReference type="ARBA" id="ARBA00008712"/>
    </source>
</evidence>
<dbReference type="InterPro" id="IPR026645">
    <property type="entry name" value="Dermatopontin"/>
</dbReference>
<name>A0AAV6Z991_ENGPU</name>
<dbReference type="GO" id="GO:0030199">
    <property type="term" value="P:collagen fibril organization"/>
    <property type="evidence" value="ECO:0007669"/>
    <property type="project" value="TreeGrafter"/>
</dbReference>
<dbReference type="PANTHER" id="PTHR15040">
    <property type="entry name" value="DERMATOPONTIN-RELATED"/>
    <property type="match status" value="1"/>
</dbReference>
<evidence type="ECO:0008006" key="7">
    <source>
        <dbReference type="Google" id="ProtNLM"/>
    </source>
</evidence>
<dbReference type="Pfam" id="PF14704">
    <property type="entry name" value="DERM"/>
    <property type="match status" value="1"/>
</dbReference>
<feature type="non-terminal residue" evidence="5">
    <location>
        <position position="1"/>
    </location>
</feature>
<keyword evidence="3" id="KW-0964">Secreted</keyword>
<protein>
    <recommendedName>
        <fullName evidence="7">Dermatopontin</fullName>
    </recommendedName>
</protein>
<accession>A0AAV6Z991</accession>